<feature type="non-terminal residue" evidence="2">
    <location>
        <position position="1"/>
    </location>
</feature>
<keyword evidence="1" id="KW-1133">Transmembrane helix</keyword>
<feature type="transmembrane region" description="Helical" evidence="1">
    <location>
        <begin position="68"/>
        <end position="90"/>
    </location>
</feature>
<dbReference type="AlphaFoldDB" id="A0A6J4LVT8"/>
<organism evidence="2">
    <name type="scientific">uncultured Microcoleus sp</name>
    <dbReference type="NCBI Taxonomy" id="259945"/>
    <lineage>
        <taxon>Bacteria</taxon>
        <taxon>Bacillati</taxon>
        <taxon>Cyanobacteriota</taxon>
        <taxon>Cyanophyceae</taxon>
        <taxon>Oscillatoriophycideae</taxon>
        <taxon>Oscillatoriales</taxon>
        <taxon>Microcoleaceae</taxon>
        <taxon>Microcoleus</taxon>
        <taxon>environmental samples</taxon>
    </lineage>
</organism>
<reference evidence="2" key="1">
    <citation type="submission" date="2020-02" db="EMBL/GenBank/DDBJ databases">
        <authorList>
            <person name="Meier V. D."/>
        </authorList>
    </citation>
    <scope>NUCLEOTIDE SEQUENCE</scope>
    <source>
        <strain evidence="2">AVDCRST_MAG84</strain>
    </source>
</reference>
<gene>
    <name evidence="2" type="ORF">AVDCRST_MAG84-2495</name>
</gene>
<sequence>FFDSKQNPAQSLSGQSEALVATYFPLIAIQLTRILGKVDNRQGSDRVDEVSEGNRFKGCHNTAPPRKLLVTNLVILLFDSTCNLFCWLVIF</sequence>
<evidence type="ECO:0000256" key="1">
    <source>
        <dbReference type="SAM" id="Phobius"/>
    </source>
</evidence>
<keyword evidence="1" id="KW-0472">Membrane</keyword>
<dbReference type="EMBL" id="CADCTZ010000438">
    <property type="protein sequence ID" value="CAA9343272.1"/>
    <property type="molecule type" value="Genomic_DNA"/>
</dbReference>
<protein>
    <submittedName>
        <fullName evidence="2">Uncharacterized protein</fullName>
    </submittedName>
</protein>
<accession>A0A6J4LVT8</accession>
<evidence type="ECO:0000313" key="2">
    <source>
        <dbReference type="EMBL" id="CAA9343272.1"/>
    </source>
</evidence>
<proteinExistence type="predicted"/>
<name>A0A6J4LVT8_9CYAN</name>
<keyword evidence="1" id="KW-0812">Transmembrane</keyword>